<sequence>MEKKNQKNDMPDFDSLDDRFIRNAPEGPIVAAKTNLDVKSNKDENPYTSKTNTDDRLFNEFFDE</sequence>
<feature type="region of interest" description="Disordered" evidence="1">
    <location>
        <begin position="1"/>
        <end position="26"/>
    </location>
</feature>
<dbReference type="EMBL" id="JACHGH010000004">
    <property type="protein sequence ID" value="MBB6453151.1"/>
    <property type="molecule type" value="Genomic_DNA"/>
</dbReference>
<organism evidence="2 3">
    <name type="scientific">Salirhabdus euzebyi</name>
    <dbReference type="NCBI Taxonomy" id="394506"/>
    <lineage>
        <taxon>Bacteria</taxon>
        <taxon>Bacillati</taxon>
        <taxon>Bacillota</taxon>
        <taxon>Bacilli</taxon>
        <taxon>Bacillales</taxon>
        <taxon>Bacillaceae</taxon>
        <taxon>Salirhabdus</taxon>
    </lineage>
</organism>
<reference evidence="2 3" key="1">
    <citation type="submission" date="2020-08" db="EMBL/GenBank/DDBJ databases">
        <title>Genomic Encyclopedia of Type Strains, Phase IV (KMG-IV): sequencing the most valuable type-strain genomes for metagenomic binning, comparative biology and taxonomic classification.</title>
        <authorList>
            <person name="Goeker M."/>
        </authorList>
    </citation>
    <scope>NUCLEOTIDE SEQUENCE [LARGE SCALE GENOMIC DNA]</scope>
    <source>
        <strain evidence="2 3">DSM 19612</strain>
    </source>
</reference>
<proteinExistence type="predicted"/>
<gene>
    <name evidence="2" type="ORF">HNQ94_001599</name>
</gene>
<feature type="compositionally biased region" description="Basic and acidic residues" evidence="1">
    <location>
        <begin position="1"/>
        <end position="21"/>
    </location>
</feature>
<evidence type="ECO:0000313" key="3">
    <source>
        <dbReference type="Proteomes" id="UP000581688"/>
    </source>
</evidence>
<dbReference type="RefSeq" id="WP_174495736.1">
    <property type="nucleotide sequence ID" value="NZ_CADDWK010000004.1"/>
</dbReference>
<name>A0A841Q408_9BACI</name>
<dbReference type="Proteomes" id="UP000581688">
    <property type="component" value="Unassembled WGS sequence"/>
</dbReference>
<accession>A0A841Q408</accession>
<evidence type="ECO:0000313" key="2">
    <source>
        <dbReference type="EMBL" id="MBB6453151.1"/>
    </source>
</evidence>
<keyword evidence="3" id="KW-1185">Reference proteome</keyword>
<protein>
    <submittedName>
        <fullName evidence="2">Uncharacterized protein</fullName>
    </submittedName>
</protein>
<comment type="caution">
    <text evidence="2">The sequence shown here is derived from an EMBL/GenBank/DDBJ whole genome shotgun (WGS) entry which is preliminary data.</text>
</comment>
<evidence type="ECO:0000256" key="1">
    <source>
        <dbReference type="SAM" id="MobiDB-lite"/>
    </source>
</evidence>
<dbReference type="AlphaFoldDB" id="A0A841Q408"/>